<gene>
    <name evidence="1" type="ORF">KPL71_026294</name>
</gene>
<evidence type="ECO:0000313" key="1">
    <source>
        <dbReference type="EMBL" id="KAH9679835.1"/>
    </source>
</evidence>
<proteinExistence type="predicted"/>
<protein>
    <submittedName>
        <fullName evidence="1">Uncharacterized protein</fullName>
    </submittedName>
</protein>
<keyword evidence="2" id="KW-1185">Reference proteome</keyword>
<name>A0ACB8HY94_CITSI</name>
<dbReference type="EMBL" id="CM039178">
    <property type="protein sequence ID" value="KAH9679835.1"/>
    <property type="molecule type" value="Genomic_DNA"/>
</dbReference>
<sequence length="178" mass="20187">MDSISIIQDIKARVEEIQNINNSSLVVETRKIERWITWKLPNWPWCKLNTNGARKELGASSAGGLIHNHQGMWFTGFGFNIGVCSVIAAELWGFCRGHTESINEYTHLIRSIRDLIKQNWVITINHVYREANFAADFLANYALELPLGLHLFSIPPPGVVSFIANDLYGIAYSRYVLP</sequence>
<dbReference type="Proteomes" id="UP000829398">
    <property type="component" value="Chromosome 9"/>
</dbReference>
<comment type="caution">
    <text evidence="1">The sequence shown here is derived from an EMBL/GenBank/DDBJ whole genome shotgun (WGS) entry which is preliminary data.</text>
</comment>
<organism evidence="1 2">
    <name type="scientific">Citrus sinensis</name>
    <name type="common">Sweet orange</name>
    <name type="synonym">Citrus aurantium var. sinensis</name>
    <dbReference type="NCBI Taxonomy" id="2711"/>
    <lineage>
        <taxon>Eukaryota</taxon>
        <taxon>Viridiplantae</taxon>
        <taxon>Streptophyta</taxon>
        <taxon>Embryophyta</taxon>
        <taxon>Tracheophyta</taxon>
        <taxon>Spermatophyta</taxon>
        <taxon>Magnoliopsida</taxon>
        <taxon>eudicotyledons</taxon>
        <taxon>Gunneridae</taxon>
        <taxon>Pentapetalae</taxon>
        <taxon>rosids</taxon>
        <taxon>malvids</taxon>
        <taxon>Sapindales</taxon>
        <taxon>Rutaceae</taxon>
        <taxon>Aurantioideae</taxon>
        <taxon>Citrus</taxon>
    </lineage>
</organism>
<reference evidence="2" key="1">
    <citation type="journal article" date="2023" name="Hortic. Res.">
        <title>A chromosome-level phased genome enabling allele-level studies in sweet orange: a case study on citrus Huanglongbing tolerance.</title>
        <authorList>
            <person name="Wu B."/>
            <person name="Yu Q."/>
            <person name="Deng Z."/>
            <person name="Duan Y."/>
            <person name="Luo F."/>
            <person name="Gmitter F. Jr."/>
        </authorList>
    </citation>
    <scope>NUCLEOTIDE SEQUENCE [LARGE SCALE GENOMIC DNA]</scope>
    <source>
        <strain evidence="2">cv. Valencia</strain>
    </source>
</reference>
<evidence type="ECO:0000313" key="2">
    <source>
        <dbReference type="Proteomes" id="UP000829398"/>
    </source>
</evidence>
<accession>A0ACB8HY94</accession>